<dbReference type="Proteomes" id="UP000472267">
    <property type="component" value="Chromosome 16"/>
</dbReference>
<dbReference type="InterPro" id="IPR000421">
    <property type="entry name" value="FA58C"/>
</dbReference>
<dbReference type="OMA" id="NSHAVHR"/>
<evidence type="ECO:0000256" key="2">
    <source>
        <dbReference type="ARBA" id="ARBA00022536"/>
    </source>
</evidence>
<organism evidence="10 11">
    <name type="scientific">Salarias fasciatus</name>
    <name type="common">Jewelled blenny</name>
    <name type="synonym">Blennius fasciatus</name>
    <dbReference type="NCBI Taxonomy" id="181472"/>
    <lineage>
        <taxon>Eukaryota</taxon>
        <taxon>Metazoa</taxon>
        <taxon>Chordata</taxon>
        <taxon>Craniata</taxon>
        <taxon>Vertebrata</taxon>
        <taxon>Euteleostomi</taxon>
        <taxon>Actinopterygii</taxon>
        <taxon>Neopterygii</taxon>
        <taxon>Teleostei</taxon>
        <taxon>Neoteleostei</taxon>
        <taxon>Acanthomorphata</taxon>
        <taxon>Ovalentaria</taxon>
        <taxon>Blenniimorphae</taxon>
        <taxon>Blenniiformes</taxon>
        <taxon>Blennioidei</taxon>
        <taxon>Blenniidae</taxon>
        <taxon>Salariinae</taxon>
        <taxon>Salarias</taxon>
    </lineage>
</organism>
<dbReference type="PROSITE" id="PS50025">
    <property type="entry name" value="LAM_G_DOMAIN"/>
    <property type="match status" value="1"/>
</dbReference>
<accession>A0A672JD55</accession>
<keyword evidence="4" id="KW-0732">Signal</keyword>
<dbReference type="InParanoid" id="A0A672JD55"/>
<dbReference type="Gene3D" id="2.60.120.260">
    <property type="entry name" value="Galactose-binding domain-like"/>
    <property type="match status" value="1"/>
</dbReference>
<evidence type="ECO:0000259" key="8">
    <source>
        <dbReference type="PROSITE" id="PS50022"/>
    </source>
</evidence>
<dbReference type="InterPro" id="IPR050372">
    <property type="entry name" value="Neurexin-related_CASP"/>
</dbReference>
<evidence type="ECO:0000256" key="7">
    <source>
        <dbReference type="PROSITE-ProRule" id="PRU00122"/>
    </source>
</evidence>
<dbReference type="PANTHER" id="PTHR15036">
    <property type="entry name" value="PIKACHURIN-LIKE PROTEIN"/>
    <property type="match status" value="1"/>
</dbReference>
<dbReference type="CDD" id="cd00110">
    <property type="entry name" value="LamG"/>
    <property type="match status" value="1"/>
</dbReference>
<evidence type="ECO:0008006" key="12">
    <source>
        <dbReference type="Google" id="ProtNLM"/>
    </source>
</evidence>
<keyword evidence="11" id="KW-1185">Reference proteome</keyword>
<dbReference type="AlphaFoldDB" id="A0A672JD55"/>
<protein>
    <recommendedName>
        <fullName evidence="12">Contactin associated protein-like 5a</fullName>
    </recommendedName>
</protein>
<evidence type="ECO:0000313" key="10">
    <source>
        <dbReference type="Ensembl" id="ENSSFAP00005051189.1"/>
    </source>
</evidence>
<dbReference type="GO" id="GO:0016020">
    <property type="term" value="C:membrane"/>
    <property type="evidence" value="ECO:0007669"/>
    <property type="project" value="UniProtKB-SubCell"/>
</dbReference>
<feature type="domain" description="Laminin G" evidence="9">
    <location>
        <begin position="95"/>
        <end position="271"/>
    </location>
</feature>
<dbReference type="SUPFAM" id="SSF49899">
    <property type="entry name" value="Concanavalin A-like lectins/glucanases"/>
    <property type="match status" value="1"/>
</dbReference>
<dbReference type="Pfam" id="PF02210">
    <property type="entry name" value="Laminin_G_2"/>
    <property type="match status" value="1"/>
</dbReference>
<dbReference type="InterPro" id="IPR008979">
    <property type="entry name" value="Galactose-bd-like_sf"/>
</dbReference>
<comment type="subcellular location">
    <subcellularLocation>
        <location evidence="1">Membrane</location>
        <topology evidence="1">Single-pass type I membrane protein</topology>
    </subcellularLocation>
</comment>
<sequence>MEVTAVSTQGCSDSWDWVSGYLLLHSDTGRLWTVYRDEDGTEKLPGNVNSESVVRKQLWQPVRARFLRLVPLDWSPRGRVGLRVEAYGCSYKSHVASFTGRSSLMYRFSQKSTSTVKDVISLRFRSHRADGVLLHGESQRGDRITLELRRGRMDLYLNDNALLSSHRPAVTAGSLLDDQHWHSVRIERFHRQVNLTVDAHTQRFHSSGEGRSLELDYELSFGGIPLHGKPGTFLRKNFRGCIENLFYNGINIIDLAERRKPQIHNVEANLVLDLR</sequence>
<dbReference type="Pfam" id="PF00754">
    <property type="entry name" value="F5_F8_type_C"/>
    <property type="match status" value="1"/>
</dbReference>
<evidence type="ECO:0000256" key="3">
    <source>
        <dbReference type="ARBA" id="ARBA00022692"/>
    </source>
</evidence>
<dbReference type="SUPFAM" id="SSF49785">
    <property type="entry name" value="Galactose-binding domain-like"/>
    <property type="match status" value="1"/>
</dbReference>
<evidence type="ECO:0000256" key="4">
    <source>
        <dbReference type="ARBA" id="ARBA00022729"/>
    </source>
</evidence>
<name>A0A672JD55_SALFA</name>
<evidence type="ECO:0000256" key="1">
    <source>
        <dbReference type="ARBA" id="ARBA00004479"/>
    </source>
</evidence>
<feature type="domain" description="F5/8 type C" evidence="8">
    <location>
        <begin position="1"/>
        <end position="89"/>
    </location>
</feature>
<dbReference type="InterPro" id="IPR001791">
    <property type="entry name" value="Laminin_G"/>
</dbReference>
<dbReference type="Ensembl" id="ENSSFAT00005052834.1">
    <property type="protein sequence ID" value="ENSSFAP00005051189.1"/>
    <property type="gene ID" value="ENSSFAG00005024641.1"/>
</dbReference>
<proteinExistence type="predicted"/>
<evidence type="ECO:0000256" key="6">
    <source>
        <dbReference type="ARBA" id="ARBA00023136"/>
    </source>
</evidence>
<reference evidence="10" key="2">
    <citation type="submission" date="2025-08" db="UniProtKB">
        <authorList>
            <consortium name="Ensembl"/>
        </authorList>
    </citation>
    <scope>IDENTIFICATION</scope>
</reference>
<evidence type="ECO:0000256" key="5">
    <source>
        <dbReference type="ARBA" id="ARBA00022989"/>
    </source>
</evidence>
<reference evidence="10" key="3">
    <citation type="submission" date="2025-09" db="UniProtKB">
        <authorList>
            <consortium name="Ensembl"/>
        </authorList>
    </citation>
    <scope>IDENTIFICATION</scope>
</reference>
<keyword evidence="2" id="KW-0245">EGF-like domain</keyword>
<dbReference type="PANTHER" id="PTHR15036:SF84">
    <property type="entry name" value="CONTACTIN-ASSOCIATED PROTEIN-LIKE 5 ISOFORM X1"/>
    <property type="match status" value="1"/>
</dbReference>
<keyword evidence="3" id="KW-0812">Transmembrane</keyword>
<comment type="caution">
    <text evidence="7">Lacks conserved residue(s) required for the propagation of feature annotation.</text>
</comment>
<evidence type="ECO:0000313" key="11">
    <source>
        <dbReference type="Proteomes" id="UP000472267"/>
    </source>
</evidence>
<dbReference type="PROSITE" id="PS50022">
    <property type="entry name" value="FA58C_3"/>
    <property type="match status" value="1"/>
</dbReference>
<dbReference type="SMART" id="SM00282">
    <property type="entry name" value="LamG"/>
    <property type="match status" value="1"/>
</dbReference>
<keyword evidence="5" id="KW-1133">Transmembrane helix</keyword>
<dbReference type="InterPro" id="IPR013320">
    <property type="entry name" value="ConA-like_dom_sf"/>
</dbReference>
<keyword evidence="6" id="KW-0472">Membrane</keyword>
<evidence type="ECO:0000259" key="9">
    <source>
        <dbReference type="PROSITE" id="PS50025"/>
    </source>
</evidence>
<reference evidence="10" key="1">
    <citation type="submission" date="2019-06" db="EMBL/GenBank/DDBJ databases">
        <authorList>
            <consortium name="Wellcome Sanger Institute Data Sharing"/>
        </authorList>
    </citation>
    <scope>NUCLEOTIDE SEQUENCE [LARGE SCALE GENOMIC DNA]</scope>
</reference>
<dbReference type="Gene3D" id="2.60.120.200">
    <property type="match status" value="1"/>
</dbReference>